<dbReference type="GO" id="GO:0022857">
    <property type="term" value="F:transmembrane transporter activity"/>
    <property type="evidence" value="ECO:0007669"/>
    <property type="project" value="InterPro"/>
</dbReference>
<dbReference type="InterPro" id="IPR020846">
    <property type="entry name" value="MFS_dom"/>
</dbReference>
<feature type="transmembrane region" description="Helical" evidence="5">
    <location>
        <begin position="374"/>
        <end position="395"/>
    </location>
</feature>
<gene>
    <name evidence="7" type="ORF">KP79_PYT20740</name>
</gene>
<feature type="transmembrane region" description="Helical" evidence="5">
    <location>
        <begin position="466"/>
        <end position="486"/>
    </location>
</feature>
<feature type="transmembrane region" description="Helical" evidence="5">
    <location>
        <begin position="438"/>
        <end position="460"/>
    </location>
</feature>
<feature type="transmembrane region" description="Helical" evidence="5">
    <location>
        <begin position="148"/>
        <end position="166"/>
    </location>
</feature>
<feature type="transmembrane region" description="Helical" evidence="5">
    <location>
        <begin position="115"/>
        <end position="136"/>
    </location>
</feature>
<evidence type="ECO:0000259" key="6">
    <source>
        <dbReference type="PROSITE" id="PS50850"/>
    </source>
</evidence>
<name>A0A210PS21_MIZYE</name>
<evidence type="ECO:0000256" key="3">
    <source>
        <dbReference type="ARBA" id="ARBA00022989"/>
    </source>
</evidence>
<accession>A0A210PS21</accession>
<dbReference type="Proteomes" id="UP000242188">
    <property type="component" value="Unassembled WGS sequence"/>
</dbReference>
<protein>
    <submittedName>
        <fullName evidence="7">Solute carrier family 22 member 6-A</fullName>
    </submittedName>
</protein>
<dbReference type="GO" id="GO:0016020">
    <property type="term" value="C:membrane"/>
    <property type="evidence" value="ECO:0007669"/>
    <property type="project" value="UniProtKB-SubCell"/>
</dbReference>
<dbReference type="OrthoDB" id="6262629at2759"/>
<evidence type="ECO:0000256" key="1">
    <source>
        <dbReference type="ARBA" id="ARBA00004141"/>
    </source>
</evidence>
<feature type="domain" description="Major facilitator superfamily (MFS) profile" evidence="6">
    <location>
        <begin position="39"/>
        <end position="491"/>
    </location>
</feature>
<evidence type="ECO:0000313" key="7">
    <source>
        <dbReference type="EMBL" id="OWF39254.1"/>
    </source>
</evidence>
<feature type="transmembrane region" description="Helical" evidence="5">
    <location>
        <begin position="206"/>
        <end position="224"/>
    </location>
</feature>
<sequence>MSATSAYLEGLIEECGGFSRFQWIMFSLMVYSKVATTWNMLMMTFAGAIPDWQCGFTNYSNSGTSRPIDLNKLYYTEGQCYPPQNVTFRNCQEYTFSDSMNTIVSEWTLICDKDWIASTITTIQIAGILASCVASGHLADLIGRKPTYLLSLALMMVLNVVAGFSTSWKMFAVLRFLLGFCLGASITVFFNYLIEFIPAKRRSVTIAFPAWSIWACVFGFVAWWQHDWRYLHFSTAVLTLPCVCMWWFIPESFRYLVSHNRLDEAKGIICKIARINGKPEPDMSEMSYLVEIDLKVDADRKYTILDVAKSPQLRKYTCLLGIAWMSCGYGFYAISFGVQSLSGSLYLNMFLLSVVEIPAQASSFYLTNRFGRKWVTIVLLLAAGITGFVVAALQISDLEMKNSLINGFALASKMSVGVGWGTMIILSTESYPTVVRNIGIGMLNFFARVGALIAPQLVYLSNHLPGAMYFVFGGLMVLSSFCLYFIQETNKKPIEDGIATEKKVGEEMQSFQIETNF</sequence>
<dbReference type="Pfam" id="PF00083">
    <property type="entry name" value="Sugar_tr"/>
    <property type="match status" value="1"/>
</dbReference>
<evidence type="ECO:0000313" key="8">
    <source>
        <dbReference type="Proteomes" id="UP000242188"/>
    </source>
</evidence>
<dbReference type="SUPFAM" id="SSF103473">
    <property type="entry name" value="MFS general substrate transporter"/>
    <property type="match status" value="1"/>
</dbReference>
<organism evidence="7 8">
    <name type="scientific">Mizuhopecten yessoensis</name>
    <name type="common">Japanese scallop</name>
    <name type="synonym">Patinopecten yessoensis</name>
    <dbReference type="NCBI Taxonomy" id="6573"/>
    <lineage>
        <taxon>Eukaryota</taxon>
        <taxon>Metazoa</taxon>
        <taxon>Spiralia</taxon>
        <taxon>Lophotrochozoa</taxon>
        <taxon>Mollusca</taxon>
        <taxon>Bivalvia</taxon>
        <taxon>Autobranchia</taxon>
        <taxon>Pteriomorphia</taxon>
        <taxon>Pectinida</taxon>
        <taxon>Pectinoidea</taxon>
        <taxon>Pectinidae</taxon>
        <taxon>Mizuhopecten</taxon>
    </lineage>
</organism>
<dbReference type="EMBL" id="NEDP02005536">
    <property type="protein sequence ID" value="OWF39254.1"/>
    <property type="molecule type" value="Genomic_DNA"/>
</dbReference>
<dbReference type="AlphaFoldDB" id="A0A210PS21"/>
<comment type="caution">
    <text evidence="7">The sequence shown here is derived from an EMBL/GenBank/DDBJ whole genome shotgun (WGS) entry which is preliminary data.</text>
</comment>
<evidence type="ECO:0000256" key="2">
    <source>
        <dbReference type="ARBA" id="ARBA00022692"/>
    </source>
</evidence>
<dbReference type="InterPro" id="IPR036259">
    <property type="entry name" value="MFS_trans_sf"/>
</dbReference>
<dbReference type="PROSITE" id="PS00217">
    <property type="entry name" value="SUGAR_TRANSPORT_2"/>
    <property type="match status" value="1"/>
</dbReference>
<evidence type="ECO:0000256" key="5">
    <source>
        <dbReference type="SAM" id="Phobius"/>
    </source>
</evidence>
<dbReference type="InterPro" id="IPR005829">
    <property type="entry name" value="Sugar_transporter_CS"/>
</dbReference>
<keyword evidence="2 5" id="KW-0812">Transmembrane</keyword>
<feature type="transmembrane region" description="Helical" evidence="5">
    <location>
        <begin position="172"/>
        <end position="194"/>
    </location>
</feature>
<feature type="transmembrane region" description="Helical" evidence="5">
    <location>
        <begin position="345"/>
        <end position="367"/>
    </location>
</feature>
<reference evidence="7 8" key="1">
    <citation type="journal article" date="2017" name="Nat. Ecol. Evol.">
        <title>Scallop genome provides insights into evolution of bilaterian karyotype and development.</title>
        <authorList>
            <person name="Wang S."/>
            <person name="Zhang J."/>
            <person name="Jiao W."/>
            <person name="Li J."/>
            <person name="Xun X."/>
            <person name="Sun Y."/>
            <person name="Guo X."/>
            <person name="Huan P."/>
            <person name="Dong B."/>
            <person name="Zhang L."/>
            <person name="Hu X."/>
            <person name="Sun X."/>
            <person name="Wang J."/>
            <person name="Zhao C."/>
            <person name="Wang Y."/>
            <person name="Wang D."/>
            <person name="Huang X."/>
            <person name="Wang R."/>
            <person name="Lv J."/>
            <person name="Li Y."/>
            <person name="Zhang Z."/>
            <person name="Liu B."/>
            <person name="Lu W."/>
            <person name="Hui Y."/>
            <person name="Liang J."/>
            <person name="Zhou Z."/>
            <person name="Hou R."/>
            <person name="Li X."/>
            <person name="Liu Y."/>
            <person name="Li H."/>
            <person name="Ning X."/>
            <person name="Lin Y."/>
            <person name="Zhao L."/>
            <person name="Xing Q."/>
            <person name="Dou J."/>
            <person name="Li Y."/>
            <person name="Mao J."/>
            <person name="Guo H."/>
            <person name="Dou H."/>
            <person name="Li T."/>
            <person name="Mu C."/>
            <person name="Jiang W."/>
            <person name="Fu Q."/>
            <person name="Fu X."/>
            <person name="Miao Y."/>
            <person name="Liu J."/>
            <person name="Yu Q."/>
            <person name="Li R."/>
            <person name="Liao H."/>
            <person name="Li X."/>
            <person name="Kong Y."/>
            <person name="Jiang Z."/>
            <person name="Chourrout D."/>
            <person name="Li R."/>
            <person name="Bao Z."/>
        </authorList>
    </citation>
    <scope>NUCLEOTIDE SEQUENCE [LARGE SCALE GENOMIC DNA]</scope>
    <source>
        <strain evidence="7 8">PY_sf001</strain>
    </source>
</reference>
<feature type="transmembrane region" description="Helical" evidence="5">
    <location>
        <begin position="318"/>
        <end position="339"/>
    </location>
</feature>
<dbReference type="PROSITE" id="PS50850">
    <property type="entry name" value="MFS"/>
    <property type="match status" value="1"/>
</dbReference>
<keyword evidence="3 5" id="KW-1133">Transmembrane helix</keyword>
<evidence type="ECO:0000256" key="4">
    <source>
        <dbReference type="ARBA" id="ARBA00023136"/>
    </source>
</evidence>
<dbReference type="InterPro" id="IPR005828">
    <property type="entry name" value="MFS_sugar_transport-like"/>
</dbReference>
<dbReference type="Gene3D" id="1.20.1250.20">
    <property type="entry name" value="MFS general substrate transporter like domains"/>
    <property type="match status" value="1"/>
</dbReference>
<feature type="transmembrane region" description="Helical" evidence="5">
    <location>
        <begin position="230"/>
        <end position="249"/>
    </location>
</feature>
<feature type="transmembrane region" description="Helical" evidence="5">
    <location>
        <begin position="407"/>
        <end position="426"/>
    </location>
</feature>
<keyword evidence="4 5" id="KW-0472">Membrane</keyword>
<keyword evidence="8" id="KW-1185">Reference proteome</keyword>
<comment type="subcellular location">
    <subcellularLocation>
        <location evidence="1">Membrane</location>
        <topology evidence="1">Multi-pass membrane protein</topology>
    </subcellularLocation>
</comment>
<proteinExistence type="predicted"/>
<dbReference type="PANTHER" id="PTHR24064">
    <property type="entry name" value="SOLUTE CARRIER FAMILY 22 MEMBER"/>
    <property type="match status" value="1"/>
</dbReference>